<name>A0A9D0YSS3_9FIRM</name>
<accession>A0A9D0YSS3</accession>
<dbReference type="EMBL" id="DVFO01000005">
    <property type="protein sequence ID" value="HIQ60133.1"/>
    <property type="molecule type" value="Genomic_DNA"/>
</dbReference>
<dbReference type="Proteomes" id="UP000886879">
    <property type="component" value="Unassembled WGS sequence"/>
</dbReference>
<feature type="region of interest" description="Disordered" evidence="1">
    <location>
        <begin position="1"/>
        <end position="20"/>
    </location>
</feature>
<organism evidence="2 3">
    <name type="scientific">Candidatus Enterenecus faecium</name>
    <dbReference type="NCBI Taxonomy" id="2840780"/>
    <lineage>
        <taxon>Bacteria</taxon>
        <taxon>Bacillati</taxon>
        <taxon>Bacillota</taxon>
        <taxon>Clostridia</taxon>
        <taxon>Eubacteriales</taxon>
        <taxon>Candidatus Enterenecus</taxon>
    </lineage>
</organism>
<dbReference type="Gene3D" id="1.20.5.2950">
    <property type="match status" value="1"/>
</dbReference>
<reference evidence="2" key="2">
    <citation type="journal article" date="2021" name="PeerJ">
        <title>Extensive microbial diversity within the chicken gut microbiome revealed by metagenomics and culture.</title>
        <authorList>
            <person name="Gilroy R."/>
            <person name="Ravi A."/>
            <person name="Getino M."/>
            <person name="Pursley I."/>
            <person name="Horton D.L."/>
            <person name="Alikhan N.F."/>
            <person name="Baker D."/>
            <person name="Gharbi K."/>
            <person name="Hall N."/>
            <person name="Watson M."/>
            <person name="Adriaenssens E.M."/>
            <person name="Foster-Nyarko E."/>
            <person name="Jarju S."/>
            <person name="Secka A."/>
            <person name="Antonio M."/>
            <person name="Oren A."/>
            <person name="Chaudhuri R.R."/>
            <person name="La Ragione R."/>
            <person name="Hildebrand F."/>
            <person name="Pallen M.J."/>
        </authorList>
    </citation>
    <scope>NUCLEOTIDE SEQUENCE</scope>
    <source>
        <strain evidence="2">ChiGjej2B2-12916</strain>
    </source>
</reference>
<evidence type="ECO:0000313" key="2">
    <source>
        <dbReference type="EMBL" id="HIQ60133.1"/>
    </source>
</evidence>
<sequence length="104" mass="11087">MAFEAIQKVTQTEEASRGQKAEAAAQAKRIVADAQRAGKALVAEARAQAQEKAKAMMAQAEELAAQQSRQVLEGNAQACEAMKRQARGHLEQAADLIVGRVGKN</sequence>
<comment type="caution">
    <text evidence="2">The sequence shown here is derived from an EMBL/GenBank/DDBJ whole genome shotgun (WGS) entry which is preliminary data.</text>
</comment>
<gene>
    <name evidence="2" type="ORF">IAD31_00820</name>
</gene>
<evidence type="ECO:0000313" key="3">
    <source>
        <dbReference type="Proteomes" id="UP000886879"/>
    </source>
</evidence>
<dbReference type="AlphaFoldDB" id="A0A9D0YSS3"/>
<reference evidence="2" key="1">
    <citation type="submission" date="2020-10" db="EMBL/GenBank/DDBJ databases">
        <authorList>
            <person name="Gilroy R."/>
        </authorList>
    </citation>
    <scope>NUCLEOTIDE SEQUENCE</scope>
    <source>
        <strain evidence="2">ChiGjej2B2-12916</strain>
    </source>
</reference>
<protein>
    <submittedName>
        <fullName evidence="2">Uncharacterized protein</fullName>
    </submittedName>
</protein>
<proteinExistence type="predicted"/>
<evidence type="ECO:0000256" key="1">
    <source>
        <dbReference type="SAM" id="MobiDB-lite"/>
    </source>
</evidence>